<dbReference type="Proteomes" id="UP000019116">
    <property type="component" value="Chromosome 7A"/>
</dbReference>
<dbReference type="PANTHER" id="PTHR47186:SF57">
    <property type="entry name" value="OS02G0478300 PROTEIN"/>
    <property type="match status" value="1"/>
</dbReference>
<dbReference type="AlphaFoldDB" id="A0A3B6R7H6"/>
<evidence type="ECO:0000313" key="4">
    <source>
        <dbReference type="Proteomes" id="UP000019116"/>
    </source>
</evidence>
<dbReference type="Gramene" id="TraesCS7A03G0055400.1">
    <property type="protein sequence ID" value="TraesCS7A03G0055400.1.CDS1"/>
    <property type="gene ID" value="TraesCS7A03G0055400"/>
</dbReference>
<dbReference type="EnsemblPlants" id="TraesCS7A02G026900.1">
    <property type="protein sequence ID" value="TraesCS7A02G026900.1.cds1"/>
    <property type="gene ID" value="TraesCS7A02G026900"/>
</dbReference>
<keyword evidence="4" id="KW-1185">Reference proteome</keyword>
<dbReference type="Gramene" id="TraesCS7A02G026900.1">
    <property type="protein sequence ID" value="TraesCS7A02G026900.1.cds1"/>
    <property type="gene ID" value="TraesCS7A02G026900"/>
</dbReference>
<name>A0A3B6R7H6_WHEAT</name>
<proteinExistence type="predicted"/>
<dbReference type="STRING" id="4565.A0A3B6R7H6"/>
<dbReference type="OrthoDB" id="598235at2759"/>
<dbReference type="SMR" id="A0A3B6R7H6"/>
<feature type="domain" description="Disease resistance R13L4/SHOC-2-like LRR" evidence="2">
    <location>
        <begin position="232"/>
        <end position="433"/>
    </location>
</feature>
<accession>A0A3B6R7H6</accession>
<sequence length="438" mass="49929">MCISKAREENLVLTLEEGCCLSSTRGPIRHLVISSNWKRAKDVFDSMLDLWHVRSLTVYGEWRPYFISEKMRFLRVLDLEDTLRFKNHHLDEIGQLHHLRYLSIRENIWYLPNSIGNLSHLQTLDIKGTRIFELPATVTKLRKLRHLRTTGSLLGTENENGRVFYKYWKMDCMRRHSMTWFHCRCLQCQGRMCHGGPALLLSLVKLYWSTQRSELGWNMHDILNLHRSLWACLHKCVDGVKAPGGTGKLASLQTLGVVNVTRGKEKVIKELSALTQLRKLGVAGIKEGNGKRSWSAIAAHNQLRSLTVHGDDIDGCLGTVILKGEWVGVLSWEVRLGGGLFPPEHLESLKLIGRLHKVPQWMQRLQYLSKLDLKGSRLDKADEIETLGSLPNLAVLRLRGGAIVLEHLHFVGPSFPILLALELNGEPNLVTFEKRRDA</sequence>
<dbReference type="PANTHER" id="PTHR47186">
    <property type="entry name" value="LEUCINE-RICH REPEAT-CONTAINING PROTEIN 57"/>
    <property type="match status" value="1"/>
</dbReference>
<evidence type="ECO:0000313" key="3">
    <source>
        <dbReference type="EnsemblPlants" id="TraesCS7A02G026900.1.cds1"/>
    </source>
</evidence>
<evidence type="ECO:0000259" key="2">
    <source>
        <dbReference type="Pfam" id="PF23598"/>
    </source>
</evidence>
<organism evidence="3">
    <name type="scientific">Triticum aestivum</name>
    <name type="common">Wheat</name>
    <dbReference type="NCBI Taxonomy" id="4565"/>
    <lineage>
        <taxon>Eukaryota</taxon>
        <taxon>Viridiplantae</taxon>
        <taxon>Streptophyta</taxon>
        <taxon>Embryophyta</taxon>
        <taxon>Tracheophyta</taxon>
        <taxon>Spermatophyta</taxon>
        <taxon>Magnoliopsida</taxon>
        <taxon>Liliopsida</taxon>
        <taxon>Poales</taxon>
        <taxon>Poaceae</taxon>
        <taxon>BOP clade</taxon>
        <taxon>Pooideae</taxon>
        <taxon>Triticodae</taxon>
        <taxon>Triticeae</taxon>
        <taxon>Triticinae</taxon>
        <taxon>Triticum</taxon>
    </lineage>
</organism>
<dbReference type="Gene3D" id="3.80.10.10">
    <property type="entry name" value="Ribonuclease Inhibitor"/>
    <property type="match status" value="2"/>
</dbReference>
<dbReference type="InterPro" id="IPR032675">
    <property type="entry name" value="LRR_dom_sf"/>
</dbReference>
<dbReference type="Gramene" id="TraesWEE_scaffold_029736_01G000300.1">
    <property type="protein sequence ID" value="TraesWEE_scaffold_029736_01G000300.1"/>
    <property type="gene ID" value="TraesWEE_scaffold_029736_01G000300"/>
</dbReference>
<dbReference type="SUPFAM" id="SSF52047">
    <property type="entry name" value="RNI-like"/>
    <property type="match status" value="1"/>
</dbReference>
<dbReference type="Pfam" id="PF23598">
    <property type="entry name" value="LRR_14"/>
    <property type="match status" value="2"/>
</dbReference>
<reference evidence="3" key="2">
    <citation type="submission" date="2018-10" db="UniProtKB">
        <authorList>
            <consortium name="EnsemblPlants"/>
        </authorList>
    </citation>
    <scope>IDENTIFICATION</scope>
</reference>
<reference evidence="3" key="1">
    <citation type="submission" date="2018-08" db="EMBL/GenBank/DDBJ databases">
        <authorList>
            <person name="Rossello M."/>
        </authorList>
    </citation>
    <scope>NUCLEOTIDE SEQUENCE [LARGE SCALE GENOMIC DNA]</scope>
    <source>
        <strain evidence="3">cv. Chinese Spring</strain>
    </source>
</reference>
<protein>
    <recommendedName>
        <fullName evidence="2">Disease resistance R13L4/SHOC-2-like LRR domain-containing protein</fullName>
    </recommendedName>
</protein>
<feature type="domain" description="Disease resistance R13L4/SHOC-2-like LRR" evidence="2">
    <location>
        <begin position="52"/>
        <end position="150"/>
    </location>
</feature>
<evidence type="ECO:0000256" key="1">
    <source>
        <dbReference type="ARBA" id="ARBA00022737"/>
    </source>
</evidence>
<dbReference type="InterPro" id="IPR055414">
    <property type="entry name" value="LRR_R13L4/SHOC2-like"/>
</dbReference>
<keyword evidence="1" id="KW-0677">Repeat</keyword>